<dbReference type="EMBL" id="WEGK01000005">
    <property type="protein sequence ID" value="MQY20037.1"/>
    <property type="molecule type" value="Genomic_DNA"/>
</dbReference>
<evidence type="ECO:0000256" key="1">
    <source>
        <dbReference type="SAM" id="Phobius"/>
    </source>
</evidence>
<reference evidence="3 4" key="1">
    <citation type="submission" date="2019-10" db="EMBL/GenBank/DDBJ databases">
        <title>Nocardia macrotermitis sp. nov. and Nocardia aurantia sp. nov., isolated from the gut of fungus growing-termite Macrotermes natalensis.</title>
        <authorList>
            <person name="Benndorf R."/>
            <person name="Schwitalla J."/>
            <person name="Martin K."/>
            <person name="De Beer W."/>
            <person name="Kaster A.-K."/>
            <person name="Vollmers J."/>
            <person name="Poulsen M."/>
            <person name="Beemelmanns C."/>
        </authorList>
    </citation>
    <scope>NUCLEOTIDE SEQUENCE [LARGE SCALE GENOMIC DNA]</scope>
    <source>
        <strain evidence="3 4">RB20</strain>
    </source>
</reference>
<proteinExistence type="predicted"/>
<dbReference type="Proteomes" id="UP000438448">
    <property type="component" value="Unassembled WGS sequence"/>
</dbReference>
<keyword evidence="1" id="KW-0812">Transmembrane</keyword>
<dbReference type="AlphaFoldDB" id="A0A7K0D2Z9"/>
<evidence type="ECO:0000313" key="3">
    <source>
        <dbReference type="EMBL" id="MQY20037.1"/>
    </source>
</evidence>
<keyword evidence="4" id="KW-1185">Reference proteome</keyword>
<evidence type="ECO:0000313" key="4">
    <source>
        <dbReference type="Proteomes" id="UP000438448"/>
    </source>
</evidence>
<accession>A0A7K0D2Z9</accession>
<evidence type="ECO:0000259" key="2">
    <source>
        <dbReference type="Pfam" id="PF13360"/>
    </source>
</evidence>
<dbReference type="Gene3D" id="2.130.10.10">
    <property type="entry name" value="YVTN repeat-like/Quinoprotein amine dehydrogenase"/>
    <property type="match status" value="1"/>
</dbReference>
<dbReference type="InterPro" id="IPR015943">
    <property type="entry name" value="WD40/YVTN_repeat-like_dom_sf"/>
</dbReference>
<protein>
    <recommendedName>
        <fullName evidence="2">Pyrrolo-quinoline quinone repeat domain-containing protein</fullName>
    </recommendedName>
</protein>
<feature type="domain" description="Pyrrolo-quinoline quinone repeat" evidence="2">
    <location>
        <begin position="77"/>
        <end position="157"/>
    </location>
</feature>
<dbReference type="SUPFAM" id="SSF50998">
    <property type="entry name" value="Quinoprotein alcohol dehydrogenase-like"/>
    <property type="match status" value="1"/>
</dbReference>
<name>A0A7K0D2Z9_9NOCA</name>
<comment type="caution">
    <text evidence="3">The sequence shown here is derived from an EMBL/GenBank/DDBJ whole genome shotgun (WGS) entry which is preliminary data.</text>
</comment>
<keyword evidence="1" id="KW-1133">Transmembrane helix</keyword>
<keyword evidence="1" id="KW-0472">Membrane</keyword>
<dbReference type="Pfam" id="PF13360">
    <property type="entry name" value="PQQ_2"/>
    <property type="match status" value="1"/>
</dbReference>
<gene>
    <name evidence="3" type="ORF">NRB20_31320</name>
</gene>
<feature type="transmembrane region" description="Helical" evidence="1">
    <location>
        <begin position="27"/>
        <end position="45"/>
    </location>
</feature>
<organism evidence="3 4">
    <name type="scientific">Nocardia macrotermitis</name>
    <dbReference type="NCBI Taxonomy" id="2585198"/>
    <lineage>
        <taxon>Bacteria</taxon>
        <taxon>Bacillati</taxon>
        <taxon>Actinomycetota</taxon>
        <taxon>Actinomycetes</taxon>
        <taxon>Mycobacteriales</taxon>
        <taxon>Nocardiaceae</taxon>
        <taxon>Nocardia</taxon>
    </lineage>
</organism>
<sequence length="421" mass="43852">MSPSGGCGGSTTLADVLAPERRTRADLLAAVAIAVVVVIAMVVVWCISDARGTVSEPATHAAEQPAAAEELPVALRELWHAPDGAAARALTAGGVAVAGDGGTVTGYDPVSGKQVWKYQRDMPLCGVEAQYGTVIGTYRDQRGCSQTTMLSADTGARRTARSSYMDRAITLTADGTYFLAQGSDRLEVWRSDLVRTLEYGYVDAPVNVKTQPRSGCTLLSSISGSTRLAVLEHCPGDGADRLSVLNPAPKDATTPEEYGSHVLTEPGGNVDGARVLAVSDNRVLLYLPGTGTTTPELAIFDGTANLLSTDRLNAPLPPTATTTRIGSAYLIYSGNSVIALNASTFDPLWTAPDALGSPALMAGQILIPVDGAIAALNSDTGAETTRIPVRRSDYHNGPISLAVVGSTILEQRGGRIYGLGR</sequence>
<dbReference type="InterPro" id="IPR011047">
    <property type="entry name" value="Quinoprotein_ADH-like_sf"/>
</dbReference>
<dbReference type="OrthoDB" id="5182370at2"/>
<dbReference type="InterPro" id="IPR002372">
    <property type="entry name" value="PQQ_rpt_dom"/>
</dbReference>